<dbReference type="PANTHER" id="PTHR24246">
    <property type="entry name" value="OLFACTORY RECEPTOR AND ADENOSINE RECEPTOR"/>
    <property type="match status" value="1"/>
</dbReference>
<dbReference type="InParanoid" id="A0A6P8HWF3"/>
<keyword evidence="7" id="KW-0675">Receptor</keyword>
<feature type="region of interest" description="Disordered" evidence="10">
    <location>
        <begin position="333"/>
        <end position="355"/>
    </location>
</feature>
<feature type="transmembrane region" description="Helical" evidence="11">
    <location>
        <begin position="59"/>
        <end position="85"/>
    </location>
</feature>
<evidence type="ECO:0000259" key="12">
    <source>
        <dbReference type="PROSITE" id="PS50262"/>
    </source>
</evidence>
<reference evidence="14" key="1">
    <citation type="submission" date="2025-08" db="UniProtKB">
        <authorList>
            <consortium name="RefSeq"/>
        </authorList>
    </citation>
    <scope>IDENTIFICATION</scope>
    <source>
        <tissue evidence="14">Tentacle</tissue>
    </source>
</reference>
<dbReference type="GO" id="GO:0005886">
    <property type="term" value="C:plasma membrane"/>
    <property type="evidence" value="ECO:0007669"/>
    <property type="project" value="UniProtKB-SubCell"/>
</dbReference>
<keyword evidence="8" id="KW-0325">Glycoprotein</keyword>
<dbReference type="PRINTS" id="PR00237">
    <property type="entry name" value="GPCRRHODOPSN"/>
</dbReference>
<evidence type="ECO:0000256" key="3">
    <source>
        <dbReference type="ARBA" id="ARBA00022692"/>
    </source>
</evidence>
<protein>
    <submittedName>
        <fullName evidence="14">Cannabinoid receptor type 1B-like</fullName>
    </submittedName>
</protein>
<dbReference type="GO" id="GO:0004930">
    <property type="term" value="F:G protein-coupled receptor activity"/>
    <property type="evidence" value="ECO:0007669"/>
    <property type="project" value="UniProtKB-KW"/>
</dbReference>
<dbReference type="InterPro" id="IPR000276">
    <property type="entry name" value="GPCR_Rhodpsn"/>
</dbReference>
<evidence type="ECO:0000256" key="8">
    <source>
        <dbReference type="ARBA" id="ARBA00023180"/>
    </source>
</evidence>
<feature type="compositionally biased region" description="Acidic residues" evidence="10">
    <location>
        <begin position="336"/>
        <end position="346"/>
    </location>
</feature>
<feature type="transmembrane region" description="Helical" evidence="11">
    <location>
        <begin position="24"/>
        <end position="47"/>
    </location>
</feature>
<feature type="transmembrane region" description="Helical" evidence="11">
    <location>
        <begin position="140"/>
        <end position="160"/>
    </location>
</feature>
<keyword evidence="9" id="KW-0807">Transducer</keyword>
<feature type="domain" description="G-protein coupled receptors family 1 profile" evidence="12">
    <location>
        <begin position="39"/>
        <end position="286"/>
    </location>
</feature>
<feature type="transmembrane region" description="Helical" evidence="11">
    <location>
        <begin position="265"/>
        <end position="287"/>
    </location>
</feature>
<name>A0A6P8HWF3_ACTTE</name>
<evidence type="ECO:0000256" key="11">
    <source>
        <dbReference type="SAM" id="Phobius"/>
    </source>
</evidence>
<dbReference type="AlphaFoldDB" id="A0A6P8HWF3"/>
<proteinExistence type="predicted"/>
<evidence type="ECO:0000256" key="5">
    <source>
        <dbReference type="ARBA" id="ARBA00023040"/>
    </source>
</evidence>
<dbReference type="FunCoup" id="A0A6P8HWF3">
    <property type="interactions" value="389"/>
</dbReference>
<evidence type="ECO:0000256" key="2">
    <source>
        <dbReference type="ARBA" id="ARBA00022475"/>
    </source>
</evidence>
<dbReference type="CDD" id="cd00637">
    <property type="entry name" value="7tm_classA_rhodopsin-like"/>
    <property type="match status" value="1"/>
</dbReference>
<feature type="transmembrane region" description="Helical" evidence="11">
    <location>
        <begin position="172"/>
        <end position="194"/>
    </location>
</feature>
<dbReference type="Proteomes" id="UP000515163">
    <property type="component" value="Unplaced"/>
</dbReference>
<sequence>MANPTTNATEPAPNWQLYGTVETFTVVFLSFLALGTTTANGFTLYTIYKDPLKCFRTPLTIFIAGILVSDFLTGLIVEPVLAILYSINYIHIHLLRTIQVVAMITINTSFFIILALAIAQFMALKYPIVYERWFTNRSSILIIACVWAYSCTFSLLPEIFSMSMWAFYTVDLILNTTLVTIALVVIYVFTYIVFKRKNRELGENNEQPNQRPASQRAKEQIENDFLKGTFLLTVVLIVTVWPFMIALYIWIFNPYLTMAKLVEEYTALIICENLLYLKFLWDPLIFIMRVSKYRKAVVMEFTGIVQRCGCGCIPGGAGVVVYNRYVNEETTRADADGQEETVVEEAQESHTSVKS</sequence>
<dbReference type="InterPro" id="IPR017452">
    <property type="entry name" value="GPCR_Rhodpsn_7TM"/>
</dbReference>
<keyword evidence="13" id="KW-1185">Reference proteome</keyword>
<gene>
    <name evidence="14" type="primary">LOC116293669</name>
</gene>
<feature type="transmembrane region" description="Helical" evidence="11">
    <location>
        <begin position="230"/>
        <end position="253"/>
    </location>
</feature>
<dbReference type="Pfam" id="PF00001">
    <property type="entry name" value="7tm_1"/>
    <property type="match status" value="1"/>
</dbReference>
<keyword evidence="5" id="KW-0297">G-protein coupled receptor</keyword>
<evidence type="ECO:0000256" key="10">
    <source>
        <dbReference type="SAM" id="MobiDB-lite"/>
    </source>
</evidence>
<evidence type="ECO:0000313" key="13">
    <source>
        <dbReference type="Proteomes" id="UP000515163"/>
    </source>
</evidence>
<evidence type="ECO:0000256" key="6">
    <source>
        <dbReference type="ARBA" id="ARBA00023136"/>
    </source>
</evidence>
<evidence type="ECO:0000256" key="1">
    <source>
        <dbReference type="ARBA" id="ARBA00004651"/>
    </source>
</evidence>
<comment type="subcellular location">
    <subcellularLocation>
        <location evidence="1">Cell membrane</location>
        <topology evidence="1">Multi-pass membrane protein</topology>
    </subcellularLocation>
</comment>
<keyword evidence="3 11" id="KW-0812">Transmembrane</keyword>
<evidence type="ECO:0000313" key="14">
    <source>
        <dbReference type="RefSeq" id="XP_031556990.1"/>
    </source>
</evidence>
<keyword evidence="6 11" id="KW-0472">Membrane</keyword>
<dbReference type="GeneID" id="116293669"/>
<evidence type="ECO:0000256" key="7">
    <source>
        <dbReference type="ARBA" id="ARBA00023170"/>
    </source>
</evidence>
<dbReference type="RefSeq" id="XP_031556990.1">
    <property type="nucleotide sequence ID" value="XM_031701130.1"/>
</dbReference>
<keyword evidence="4 11" id="KW-1133">Transmembrane helix</keyword>
<organism evidence="13 14">
    <name type="scientific">Actinia tenebrosa</name>
    <name type="common">Australian red waratah sea anemone</name>
    <dbReference type="NCBI Taxonomy" id="6105"/>
    <lineage>
        <taxon>Eukaryota</taxon>
        <taxon>Metazoa</taxon>
        <taxon>Cnidaria</taxon>
        <taxon>Anthozoa</taxon>
        <taxon>Hexacorallia</taxon>
        <taxon>Actiniaria</taxon>
        <taxon>Actiniidae</taxon>
        <taxon>Actinia</taxon>
    </lineage>
</organism>
<dbReference type="KEGG" id="aten:116293669"/>
<evidence type="ECO:0000256" key="4">
    <source>
        <dbReference type="ARBA" id="ARBA00022989"/>
    </source>
</evidence>
<accession>A0A6P8HWF3</accession>
<dbReference type="OrthoDB" id="5959544at2759"/>
<feature type="transmembrane region" description="Helical" evidence="11">
    <location>
        <begin position="97"/>
        <end position="119"/>
    </location>
</feature>
<evidence type="ECO:0000256" key="9">
    <source>
        <dbReference type="ARBA" id="ARBA00023224"/>
    </source>
</evidence>
<dbReference type="Gene3D" id="1.20.1070.10">
    <property type="entry name" value="Rhodopsin 7-helix transmembrane proteins"/>
    <property type="match status" value="1"/>
</dbReference>
<dbReference type="PANTHER" id="PTHR24246:SF27">
    <property type="entry name" value="ADENOSINE RECEPTOR, ISOFORM A"/>
    <property type="match status" value="1"/>
</dbReference>
<keyword evidence="2" id="KW-1003">Cell membrane</keyword>
<dbReference type="SUPFAM" id="SSF81321">
    <property type="entry name" value="Family A G protein-coupled receptor-like"/>
    <property type="match status" value="1"/>
</dbReference>
<dbReference type="PROSITE" id="PS50262">
    <property type="entry name" value="G_PROTEIN_RECEP_F1_2"/>
    <property type="match status" value="1"/>
</dbReference>